<dbReference type="AlphaFoldDB" id="A0AA88GYQ8"/>
<dbReference type="GeneID" id="68099410"/>
<comment type="caution">
    <text evidence="2">The sequence shown here is derived from an EMBL/GenBank/DDBJ whole genome shotgun (WGS) entry which is preliminary data.</text>
</comment>
<dbReference type="RefSeq" id="XP_044555319.1">
    <property type="nucleotide sequence ID" value="XM_044696873.1"/>
</dbReference>
<evidence type="ECO:0000256" key="1">
    <source>
        <dbReference type="SAM" id="MobiDB-lite"/>
    </source>
</evidence>
<protein>
    <submittedName>
        <fullName evidence="2">Uncharacterized protein</fullName>
    </submittedName>
</protein>
<organism evidence="2 3">
    <name type="scientific">Naegleria lovaniensis</name>
    <name type="common">Amoeba</name>
    <dbReference type="NCBI Taxonomy" id="51637"/>
    <lineage>
        <taxon>Eukaryota</taxon>
        <taxon>Discoba</taxon>
        <taxon>Heterolobosea</taxon>
        <taxon>Tetramitia</taxon>
        <taxon>Eutetramitia</taxon>
        <taxon>Vahlkampfiidae</taxon>
        <taxon>Naegleria</taxon>
    </lineage>
</organism>
<feature type="compositionally biased region" description="Low complexity" evidence="1">
    <location>
        <begin position="340"/>
        <end position="372"/>
    </location>
</feature>
<feature type="region of interest" description="Disordered" evidence="1">
    <location>
        <begin position="197"/>
        <end position="244"/>
    </location>
</feature>
<gene>
    <name evidence="2" type="ORF">C9374_006956</name>
</gene>
<evidence type="ECO:0000313" key="2">
    <source>
        <dbReference type="EMBL" id="KAG2393425.1"/>
    </source>
</evidence>
<proteinExistence type="predicted"/>
<evidence type="ECO:0000313" key="3">
    <source>
        <dbReference type="Proteomes" id="UP000816034"/>
    </source>
</evidence>
<keyword evidence="3" id="KW-1185">Reference proteome</keyword>
<dbReference type="Proteomes" id="UP000816034">
    <property type="component" value="Unassembled WGS sequence"/>
</dbReference>
<dbReference type="EMBL" id="PYSW02000002">
    <property type="protein sequence ID" value="KAG2393425.1"/>
    <property type="molecule type" value="Genomic_DNA"/>
</dbReference>
<reference evidence="2 3" key="1">
    <citation type="journal article" date="2018" name="BMC Genomics">
        <title>The genome of Naegleria lovaniensis, the basis for a comparative approach to unravel pathogenicity factors of the human pathogenic amoeba N. fowleri.</title>
        <authorList>
            <person name="Liechti N."/>
            <person name="Schurch N."/>
            <person name="Bruggmann R."/>
            <person name="Wittwer M."/>
        </authorList>
    </citation>
    <scope>NUCLEOTIDE SEQUENCE [LARGE SCALE GENOMIC DNA]</scope>
    <source>
        <strain evidence="2 3">ATCC 30569</strain>
    </source>
</reference>
<sequence length="450" mass="51662">MTNHAEHQLERIRKDTLLYPHTNYIFKITTNVHELLSNSSESINVNSEHTKNVNDSLESIQQQPSSTAVNSNISSSTAVNSTTTILTPSPSIRYFLLHRDGVFQCWKGFIGIPSSFQTTTITQFDTPNSFEFSLLQNINHQESLNTSISPLIGMTDLCQDVFIHEVNHFEKPIDYHGYSPSIFSKLNIHNDEITKNINDDDNNTITTSNDHSNNNHNSNNSNNNNSNNNNNNNNNNTNNIITTSNDHNTTIQYMEMDQHDISQFKKHFKSIYWFGFDCNHSLAMNLFVLNRMSEDSPLFEMLMELLENSPMDFIDVSPMEYPSITHVDDHAVNLQDHTINNNTSNSSTMNNTDNNNTTDNTDNNNTTTTTSNPHNDIEIVRQMIDEYLPERSYKTFQDCLELTHTLNSILYSYEEIKRQQQYLQLTHGKYIDLKSVWNASINKGSHDCHE</sequence>
<feature type="compositionally biased region" description="Low complexity" evidence="1">
    <location>
        <begin position="203"/>
        <end position="244"/>
    </location>
</feature>
<name>A0AA88GYQ8_NAELO</name>
<accession>A0AA88GYQ8</accession>
<feature type="region of interest" description="Disordered" evidence="1">
    <location>
        <begin position="337"/>
        <end position="373"/>
    </location>
</feature>